<reference evidence="8" key="1">
    <citation type="submission" date="2017-07" db="EMBL/GenBank/DDBJ databases">
        <title>Taro Niue Genome Assembly and Annotation.</title>
        <authorList>
            <person name="Atibalentja N."/>
            <person name="Keating K."/>
            <person name="Fields C.J."/>
        </authorList>
    </citation>
    <scope>NUCLEOTIDE SEQUENCE</scope>
    <source>
        <strain evidence="8">Niue_2</strain>
        <tissue evidence="8">Leaf</tissue>
    </source>
</reference>
<keyword evidence="4 7" id="KW-0274">FAD</keyword>
<evidence type="ECO:0000256" key="2">
    <source>
        <dbReference type="ARBA" id="ARBA00009183"/>
    </source>
</evidence>
<dbReference type="GO" id="GO:0050660">
    <property type="term" value="F:flavin adenine dinucleotide binding"/>
    <property type="evidence" value="ECO:0007669"/>
    <property type="project" value="InterPro"/>
</dbReference>
<sequence>MAQVQNNRRVFKVGIVGAGISGLAAAKQLARYDPLVFEATGSIGGVWQHCSFRTTKLQTPRMDYEFSDYPWKNRHDTSFPSNTEILEYLEGYATHFDLWRHIHLHSRVVEIRFLGCRDKAGFTELWGAGGRPLAGQPMWEVGVQTGQSETIEWYAFEFLVMCIGKYGDLPRMPSYPYGGGPDVFQGKVLHSLDYCKLDEPATRELMKGKKVVIVGYKKSGIDLAVECAEANQGLDGQPCTMVIRTLHWTVPHYSIWGLPFFIFFSTRSSQFLHERPNQGLLRSLFCHLSSPLRSAVSKFIESYLKWKLPLEKYGLVPDQPFVEDYASCQMAILPERFFPEADEGRIRFKKSAKWWFWERGVVLDDGTKLEADVVLLATGFDGKKKLRSVLPEPFRGLIEDSNGVMPLYRGTIHPLIPHMAFIGFIESVSNLHTSELRCMWLSRLLDGHFDLPGVEKMLQQTTEETEIMKRTTRFYKRHCISTFSINHSDEMCEEMGWESWRKGNWFAEAFSPYSSQDYLDKEKEM</sequence>
<dbReference type="GO" id="GO:0050661">
    <property type="term" value="F:NADP binding"/>
    <property type="evidence" value="ECO:0007669"/>
    <property type="project" value="InterPro"/>
</dbReference>
<gene>
    <name evidence="8" type="ORF">Taro_001696</name>
</gene>
<name>A0A843TLE8_COLES</name>
<dbReference type="EMBL" id="NMUH01000036">
    <property type="protein sequence ID" value="MQL69379.1"/>
    <property type="molecule type" value="Genomic_DNA"/>
</dbReference>
<dbReference type="PANTHER" id="PTHR23023">
    <property type="entry name" value="DIMETHYLANILINE MONOOXYGENASE"/>
    <property type="match status" value="1"/>
</dbReference>
<organism evidence="8 9">
    <name type="scientific">Colocasia esculenta</name>
    <name type="common">Wild taro</name>
    <name type="synonym">Arum esculentum</name>
    <dbReference type="NCBI Taxonomy" id="4460"/>
    <lineage>
        <taxon>Eukaryota</taxon>
        <taxon>Viridiplantae</taxon>
        <taxon>Streptophyta</taxon>
        <taxon>Embryophyta</taxon>
        <taxon>Tracheophyta</taxon>
        <taxon>Spermatophyta</taxon>
        <taxon>Magnoliopsida</taxon>
        <taxon>Liliopsida</taxon>
        <taxon>Araceae</taxon>
        <taxon>Aroideae</taxon>
        <taxon>Colocasieae</taxon>
        <taxon>Colocasia</taxon>
    </lineage>
</organism>
<evidence type="ECO:0000313" key="9">
    <source>
        <dbReference type="Proteomes" id="UP000652761"/>
    </source>
</evidence>
<dbReference type="InterPro" id="IPR050346">
    <property type="entry name" value="FMO-like"/>
</dbReference>
<evidence type="ECO:0000256" key="7">
    <source>
        <dbReference type="RuleBase" id="RU361177"/>
    </source>
</evidence>
<evidence type="ECO:0000313" key="8">
    <source>
        <dbReference type="EMBL" id="MQL69379.1"/>
    </source>
</evidence>
<dbReference type="SUPFAM" id="SSF51905">
    <property type="entry name" value="FAD/NAD(P)-binding domain"/>
    <property type="match status" value="2"/>
</dbReference>
<dbReference type="FunFam" id="3.50.50.60:FF:000167">
    <property type="entry name" value="Flavin-containing monooxygenase"/>
    <property type="match status" value="1"/>
</dbReference>
<dbReference type="AlphaFoldDB" id="A0A843TLE8"/>
<comment type="similarity">
    <text evidence="2 7">Belongs to the FMO family.</text>
</comment>
<dbReference type="FunFam" id="3.50.50.60:FF:000199">
    <property type="entry name" value="Flavin-containing monooxygenase"/>
    <property type="match status" value="1"/>
</dbReference>
<evidence type="ECO:0000256" key="3">
    <source>
        <dbReference type="ARBA" id="ARBA00022630"/>
    </source>
</evidence>
<accession>A0A843TLE8</accession>
<dbReference type="OrthoDB" id="66881at2759"/>
<dbReference type="Proteomes" id="UP000652761">
    <property type="component" value="Unassembled WGS sequence"/>
</dbReference>
<keyword evidence="6 7" id="KW-0560">Oxidoreductase</keyword>
<proteinExistence type="inferred from homology"/>
<keyword evidence="5" id="KW-0521">NADP</keyword>
<dbReference type="PIRSF" id="PIRSF000332">
    <property type="entry name" value="FMO"/>
    <property type="match status" value="1"/>
</dbReference>
<keyword evidence="7" id="KW-0503">Monooxygenase</keyword>
<evidence type="ECO:0000256" key="4">
    <source>
        <dbReference type="ARBA" id="ARBA00022827"/>
    </source>
</evidence>
<evidence type="ECO:0000256" key="6">
    <source>
        <dbReference type="ARBA" id="ARBA00023002"/>
    </source>
</evidence>
<dbReference type="InterPro" id="IPR000960">
    <property type="entry name" value="Flavin_mOase"/>
</dbReference>
<dbReference type="Gene3D" id="3.50.50.60">
    <property type="entry name" value="FAD/NAD(P)-binding domain"/>
    <property type="match status" value="2"/>
</dbReference>
<keyword evidence="3 7" id="KW-0285">Flavoprotein</keyword>
<keyword evidence="9" id="KW-1185">Reference proteome</keyword>
<dbReference type="InterPro" id="IPR036188">
    <property type="entry name" value="FAD/NAD-bd_sf"/>
</dbReference>
<dbReference type="Pfam" id="PF00743">
    <property type="entry name" value="FMO-like"/>
    <property type="match status" value="1"/>
</dbReference>
<comment type="cofactor">
    <cofactor evidence="1 7">
        <name>FAD</name>
        <dbReference type="ChEBI" id="CHEBI:57692"/>
    </cofactor>
</comment>
<dbReference type="InterPro" id="IPR020946">
    <property type="entry name" value="Flavin_mOase-like"/>
</dbReference>
<dbReference type="GO" id="GO:0004499">
    <property type="term" value="F:N,N-dimethylaniline monooxygenase activity"/>
    <property type="evidence" value="ECO:0007669"/>
    <property type="project" value="InterPro"/>
</dbReference>
<comment type="caution">
    <text evidence="8">The sequence shown here is derived from an EMBL/GenBank/DDBJ whole genome shotgun (WGS) entry which is preliminary data.</text>
</comment>
<protein>
    <recommendedName>
        <fullName evidence="7">Flavin-containing monooxygenase</fullName>
        <ecNumber evidence="7">1.-.-.-</ecNumber>
    </recommendedName>
</protein>
<dbReference type="EC" id="1.-.-.-" evidence="7"/>
<evidence type="ECO:0000256" key="5">
    <source>
        <dbReference type="ARBA" id="ARBA00022857"/>
    </source>
</evidence>
<evidence type="ECO:0000256" key="1">
    <source>
        <dbReference type="ARBA" id="ARBA00001974"/>
    </source>
</evidence>